<dbReference type="AlphaFoldDB" id="A0A4P9X539"/>
<evidence type="ECO:0000256" key="1">
    <source>
        <dbReference type="SAM" id="MobiDB-lite"/>
    </source>
</evidence>
<evidence type="ECO:0000313" key="2">
    <source>
        <dbReference type="EMBL" id="RKP00171.1"/>
    </source>
</evidence>
<dbReference type="EMBL" id="ML014231">
    <property type="protein sequence ID" value="RKP00171.1"/>
    <property type="molecule type" value="Genomic_DNA"/>
</dbReference>
<proteinExistence type="predicted"/>
<feature type="compositionally biased region" description="Basic and acidic residues" evidence="1">
    <location>
        <begin position="243"/>
        <end position="253"/>
    </location>
</feature>
<name>A0A4P9X539_9FUNG</name>
<feature type="compositionally biased region" description="Acidic residues" evidence="1">
    <location>
        <begin position="438"/>
        <end position="453"/>
    </location>
</feature>
<feature type="region of interest" description="Disordered" evidence="1">
    <location>
        <begin position="435"/>
        <end position="460"/>
    </location>
</feature>
<dbReference type="Proteomes" id="UP000274922">
    <property type="component" value="Unassembled WGS sequence"/>
</dbReference>
<sequence>MVERSGGSVAGSHGRPRYLVAQGRLTALSVLLAVMLVLAARLPGAAASDRVSGESGASSMEWSDDNIKLHMDPFLVPVRPDDMALWPMSPRDQALIERMNVLNREYSRAFAADRFTFTELDIRPLVAFEALTAGLVPSKTLQRWYLDPSVFWPTFLHDQVTGLIRAIHEAQRELTRARWTPSVQKHFRGEGRNLLAMQVLLAEMSPFTIRSDGPAYLVVKMLDQVNAELSRATKLIKRLLHDGRPHASADPRGARGPRGPEQPTAGDGIMSTHTALVRFHARLVRSRFWAVMRFYDPAQGVDIEPDYSDPAQPELGLWSGPKRELWWLSAQYGMALWSTADGATTKPDYDIPDDWIDERVRDTFWSELQEHADHEARMYDLRAAHYDERLLPIMASMARRYHVGSEDDWGTLPTRAHMPGEPLRVARPMDRTWRDDFADVDDDTTEEAEDDAATDASARR</sequence>
<reference evidence="3" key="1">
    <citation type="journal article" date="2018" name="Nat. Microbiol.">
        <title>Leveraging single-cell genomics to expand the fungal tree of life.</title>
        <authorList>
            <person name="Ahrendt S.R."/>
            <person name="Quandt C.A."/>
            <person name="Ciobanu D."/>
            <person name="Clum A."/>
            <person name="Salamov A."/>
            <person name="Andreopoulos B."/>
            <person name="Cheng J.F."/>
            <person name="Woyke T."/>
            <person name="Pelin A."/>
            <person name="Henrissat B."/>
            <person name="Reynolds N.K."/>
            <person name="Benny G.L."/>
            <person name="Smith M.E."/>
            <person name="James T.Y."/>
            <person name="Grigoriev I.V."/>
        </authorList>
    </citation>
    <scope>NUCLEOTIDE SEQUENCE [LARGE SCALE GENOMIC DNA]</scope>
    <source>
        <strain evidence="3">ATCC 52028</strain>
    </source>
</reference>
<keyword evidence="3" id="KW-1185">Reference proteome</keyword>
<organism evidence="2 3">
    <name type="scientific">Caulochytrium protostelioides</name>
    <dbReference type="NCBI Taxonomy" id="1555241"/>
    <lineage>
        <taxon>Eukaryota</taxon>
        <taxon>Fungi</taxon>
        <taxon>Fungi incertae sedis</taxon>
        <taxon>Chytridiomycota</taxon>
        <taxon>Chytridiomycota incertae sedis</taxon>
        <taxon>Chytridiomycetes</taxon>
        <taxon>Caulochytriales</taxon>
        <taxon>Caulochytriaceae</taxon>
        <taxon>Caulochytrium</taxon>
    </lineage>
</organism>
<feature type="region of interest" description="Disordered" evidence="1">
    <location>
        <begin position="243"/>
        <end position="268"/>
    </location>
</feature>
<protein>
    <submittedName>
        <fullName evidence="2">Uncharacterized protein</fullName>
    </submittedName>
</protein>
<evidence type="ECO:0000313" key="3">
    <source>
        <dbReference type="Proteomes" id="UP000274922"/>
    </source>
</evidence>
<accession>A0A4P9X539</accession>
<gene>
    <name evidence="2" type="ORF">CXG81DRAFT_19833</name>
</gene>